<keyword evidence="1" id="KW-0812">Transmembrane</keyword>
<accession>A0A646I7H6</accession>
<dbReference type="RefSeq" id="WP_143618676.1">
    <property type="nucleotide sequence ID" value="NZ_VJYJ02000119.1"/>
</dbReference>
<dbReference type="Proteomes" id="UP000315516">
    <property type="component" value="Unassembled WGS sequence"/>
</dbReference>
<dbReference type="EMBL" id="VJYJ02000119">
    <property type="protein sequence ID" value="MQS06923.1"/>
    <property type="molecule type" value="Genomic_DNA"/>
</dbReference>
<organism evidence="2">
    <name type="scientific">Streptomyces alkaliphilus</name>
    <dbReference type="NCBI Taxonomy" id="1472722"/>
    <lineage>
        <taxon>Bacteria</taxon>
        <taxon>Bacillati</taxon>
        <taxon>Actinomycetota</taxon>
        <taxon>Actinomycetes</taxon>
        <taxon>Kitasatosporales</taxon>
        <taxon>Streptomycetaceae</taxon>
        <taxon>Streptomyces</taxon>
    </lineage>
</organism>
<gene>
    <name evidence="2" type="ORF">FNX48_006990</name>
</gene>
<comment type="caution">
    <text evidence="2">The sequence shown here is derived from an EMBL/GenBank/DDBJ whole genome shotgun (WGS) entry which is preliminary data.</text>
</comment>
<protein>
    <submittedName>
        <fullName evidence="2">Uncharacterized protein</fullName>
    </submittedName>
</protein>
<feature type="transmembrane region" description="Helical" evidence="1">
    <location>
        <begin position="12"/>
        <end position="33"/>
    </location>
</feature>
<dbReference type="AlphaFoldDB" id="A0A646I7H6"/>
<keyword evidence="1" id="KW-0472">Membrane</keyword>
<evidence type="ECO:0000313" key="2">
    <source>
        <dbReference type="EMBL" id="MQS06923.1"/>
    </source>
</evidence>
<evidence type="ECO:0000256" key="1">
    <source>
        <dbReference type="SAM" id="Phobius"/>
    </source>
</evidence>
<name>A0A646I7H6_9ACTN</name>
<feature type="transmembrane region" description="Helical" evidence="1">
    <location>
        <begin position="39"/>
        <end position="56"/>
    </location>
</feature>
<reference evidence="2" key="1">
    <citation type="submission" date="2019-10" db="EMBL/GenBank/DDBJ databases">
        <title>Streptomyces sp. nov., a novel actinobacterium isolated from alkaline environment.</title>
        <authorList>
            <person name="Golinska P."/>
        </authorList>
    </citation>
    <scope>NUCLEOTIDE SEQUENCE</scope>
    <source>
        <strain evidence="2">IF17</strain>
    </source>
</reference>
<proteinExistence type="predicted"/>
<keyword evidence="1" id="KW-1133">Transmembrane helix</keyword>
<sequence length="60" mass="6071">MYHANTAIGRFGRGMTQTGIACMVAAAITAIGVREPVPAVLMIAGSVFALLGVLLAPRSG</sequence>